<keyword evidence="1" id="KW-0732">Signal</keyword>
<feature type="chain" id="PRO_5013121518" description="DUF4198 domain-containing protein" evidence="1">
    <location>
        <begin position="22"/>
        <end position="265"/>
    </location>
</feature>
<gene>
    <name evidence="2" type="ORF">ATO3_01415</name>
</gene>
<organism evidence="2 3">
    <name type="scientific">Marinibacterium profundimaris</name>
    <dbReference type="NCBI Taxonomy" id="1679460"/>
    <lineage>
        <taxon>Bacteria</taxon>
        <taxon>Pseudomonadati</taxon>
        <taxon>Pseudomonadota</taxon>
        <taxon>Alphaproteobacteria</taxon>
        <taxon>Rhodobacterales</taxon>
        <taxon>Paracoccaceae</taxon>
        <taxon>Marinibacterium</taxon>
    </lineage>
</organism>
<evidence type="ECO:0008006" key="4">
    <source>
        <dbReference type="Google" id="ProtNLM"/>
    </source>
</evidence>
<keyword evidence="3" id="KW-1185">Reference proteome</keyword>
<dbReference type="EMBL" id="AQQR01000001">
    <property type="protein sequence ID" value="OWU77398.1"/>
    <property type="molecule type" value="Genomic_DNA"/>
</dbReference>
<feature type="signal peptide" evidence="1">
    <location>
        <begin position="1"/>
        <end position="21"/>
    </location>
</feature>
<dbReference type="AlphaFoldDB" id="A0A225NVS4"/>
<evidence type="ECO:0000313" key="2">
    <source>
        <dbReference type="EMBL" id="OWU77398.1"/>
    </source>
</evidence>
<comment type="caution">
    <text evidence="2">The sequence shown here is derived from an EMBL/GenBank/DDBJ whole genome shotgun (WGS) entry which is preliminary data.</text>
</comment>
<dbReference type="Pfam" id="PF10670">
    <property type="entry name" value="DUF4198"/>
    <property type="match status" value="1"/>
</dbReference>
<dbReference type="RefSeq" id="WP_088648010.1">
    <property type="nucleotide sequence ID" value="NZ_AQQR01000001.1"/>
</dbReference>
<reference evidence="2 3" key="1">
    <citation type="submission" date="2013-04" db="EMBL/GenBank/DDBJ databases">
        <title>Oceanicola sp. 22II1-22F33 Genome Sequencing.</title>
        <authorList>
            <person name="Lai Q."/>
            <person name="Li G."/>
            <person name="Shao Z."/>
        </authorList>
    </citation>
    <scope>NUCLEOTIDE SEQUENCE [LARGE SCALE GENOMIC DNA]</scope>
    <source>
        <strain evidence="2 3">22II1-22F33</strain>
    </source>
</reference>
<evidence type="ECO:0000313" key="3">
    <source>
        <dbReference type="Proteomes" id="UP000215377"/>
    </source>
</evidence>
<accession>A0A225NVS4</accession>
<name>A0A225NVS4_9RHOB</name>
<sequence length="265" mass="29341">MSRPRLIVVLLACMAAGPGLGHEFWIEPSDFTPDAGTPVTAQLKNGEGFVGKNLIYFDQHFSRFDMIRDELILPVEGRGGDLPALTALVPGDGLWAIVHETTPRSVKYETWEKFARFAEHKDFPDIEARHAERDLPRDGFSESYTRHVKALVGVGDARGDDVFAGMETEFVALLNPYVDDLRAGLPVRLFYRDEPRAQAQVEIFDRAPDGTVTVTTTRTDDKGQALIPVSSGHTYLLDGVVLRAADPEDTAVWETLWAALTFSVP</sequence>
<protein>
    <recommendedName>
        <fullName evidence="4">DUF4198 domain-containing protein</fullName>
    </recommendedName>
</protein>
<dbReference type="InterPro" id="IPR019613">
    <property type="entry name" value="DUF4198"/>
</dbReference>
<proteinExistence type="predicted"/>
<dbReference type="Proteomes" id="UP000215377">
    <property type="component" value="Unassembled WGS sequence"/>
</dbReference>
<evidence type="ECO:0000256" key="1">
    <source>
        <dbReference type="SAM" id="SignalP"/>
    </source>
</evidence>
<dbReference type="OrthoDB" id="581894at2"/>